<evidence type="ECO:0000256" key="8">
    <source>
        <dbReference type="ARBA" id="ARBA00023136"/>
    </source>
</evidence>
<dbReference type="GO" id="GO:0046872">
    <property type="term" value="F:metal ion binding"/>
    <property type="evidence" value="ECO:0007669"/>
    <property type="project" value="UniProtKB-KW"/>
</dbReference>
<proteinExistence type="inferred from homology"/>
<name>A0A382PL75_9ZZZZ</name>
<dbReference type="InterPro" id="IPR011566">
    <property type="entry name" value="Ubq_synth_Coq7"/>
</dbReference>
<evidence type="ECO:0000256" key="5">
    <source>
        <dbReference type="ARBA" id="ARBA00023002"/>
    </source>
</evidence>
<dbReference type="AlphaFoldDB" id="A0A382PL75"/>
<keyword evidence="7" id="KW-0503">Monooxygenase</keyword>
<organism evidence="9">
    <name type="scientific">marine metagenome</name>
    <dbReference type="NCBI Taxonomy" id="408172"/>
    <lineage>
        <taxon>unclassified sequences</taxon>
        <taxon>metagenomes</taxon>
        <taxon>ecological metagenomes</taxon>
    </lineage>
</organism>
<sequence length="210" mass="23058">MRPLNIDHAITSFDTALRTLTGVARERRPSPAKNVSSGALSIEAKRESGRLMRINHCGEVCAQALYLGQGLTSGEIGTREAIRQAAEEETDHLAWCAERLRELDTKPSYLNPAFFAMSFLGGAITGLISDRVNLGFVAATEEQVVKHLDLHLEKLPEQDTASRAILAQMCDDEAGHQTSALDRGGLDFPSPVKQLMTLASQLMTRSTYWF</sequence>
<dbReference type="CDD" id="cd01042">
    <property type="entry name" value="DMQH"/>
    <property type="match status" value="1"/>
</dbReference>
<dbReference type="InterPro" id="IPR009078">
    <property type="entry name" value="Ferritin-like_SF"/>
</dbReference>
<dbReference type="Pfam" id="PF03232">
    <property type="entry name" value="COQ7"/>
    <property type="match status" value="1"/>
</dbReference>
<evidence type="ECO:0000256" key="6">
    <source>
        <dbReference type="ARBA" id="ARBA00023004"/>
    </source>
</evidence>
<dbReference type="PANTHER" id="PTHR11237:SF4">
    <property type="entry name" value="5-DEMETHOXYUBIQUINONE HYDROXYLASE, MITOCHONDRIAL"/>
    <property type="match status" value="1"/>
</dbReference>
<reference evidence="9" key="1">
    <citation type="submission" date="2018-05" db="EMBL/GenBank/DDBJ databases">
        <authorList>
            <person name="Lanie J.A."/>
            <person name="Ng W.-L."/>
            <person name="Kazmierczak K.M."/>
            <person name="Andrzejewski T.M."/>
            <person name="Davidsen T.M."/>
            <person name="Wayne K.J."/>
            <person name="Tettelin H."/>
            <person name="Glass J.I."/>
            <person name="Rusch D."/>
            <person name="Podicherti R."/>
            <person name="Tsui H.-C.T."/>
            <person name="Winkler M.E."/>
        </authorList>
    </citation>
    <scope>NUCLEOTIDE SEQUENCE</scope>
</reference>
<keyword evidence="5" id="KW-0560">Oxidoreductase</keyword>
<protein>
    <recommendedName>
        <fullName evidence="10">Ubiquinone biosynthesis protein COQ7</fullName>
    </recommendedName>
</protein>
<dbReference type="SUPFAM" id="SSF47240">
    <property type="entry name" value="Ferritin-like"/>
    <property type="match status" value="1"/>
</dbReference>
<dbReference type="GO" id="GO:0004497">
    <property type="term" value="F:monooxygenase activity"/>
    <property type="evidence" value="ECO:0007669"/>
    <property type="project" value="UniProtKB-KW"/>
</dbReference>
<accession>A0A382PL75</accession>
<dbReference type="HAMAP" id="MF_01658">
    <property type="entry name" value="COQ7"/>
    <property type="match status" value="1"/>
</dbReference>
<evidence type="ECO:0000313" key="9">
    <source>
        <dbReference type="EMBL" id="SVC74016.1"/>
    </source>
</evidence>
<gene>
    <name evidence="9" type="ORF">METZ01_LOCUS326870</name>
</gene>
<keyword evidence="2" id="KW-1003">Cell membrane</keyword>
<dbReference type="InterPro" id="IPR012347">
    <property type="entry name" value="Ferritin-like"/>
</dbReference>
<keyword evidence="8" id="KW-0472">Membrane</keyword>
<evidence type="ECO:0000256" key="1">
    <source>
        <dbReference type="ARBA" id="ARBA00004749"/>
    </source>
</evidence>
<comment type="pathway">
    <text evidence="1">Cofactor biosynthesis; ubiquinone biosynthesis.</text>
</comment>
<keyword evidence="4" id="KW-0479">Metal-binding</keyword>
<dbReference type="NCBIfam" id="NF033656">
    <property type="entry name" value="DMQ_monoox_COQ7"/>
    <property type="match status" value="1"/>
</dbReference>
<dbReference type="InterPro" id="IPR047809">
    <property type="entry name" value="COQ7_proteobact"/>
</dbReference>
<keyword evidence="3" id="KW-0831">Ubiquinone biosynthesis</keyword>
<keyword evidence="6" id="KW-0408">Iron</keyword>
<evidence type="ECO:0008006" key="10">
    <source>
        <dbReference type="Google" id="ProtNLM"/>
    </source>
</evidence>
<evidence type="ECO:0000256" key="3">
    <source>
        <dbReference type="ARBA" id="ARBA00022688"/>
    </source>
</evidence>
<dbReference type="Gene3D" id="1.20.1260.10">
    <property type="match status" value="1"/>
</dbReference>
<dbReference type="PANTHER" id="PTHR11237">
    <property type="entry name" value="COENZYME Q10 BIOSYNTHESIS PROTEIN 7"/>
    <property type="match status" value="1"/>
</dbReference>
<evidence type="ECO:0000256" key="2">
    <source>
        <dbReference type="ARBA" id="ARBA00022475"/>
    </source>
</evidence>
<evidence type="ECO:0000256" key="4">
    <source>
        <dbReference type="ARBA" id="ARBA00022723"/>
    </source>
</evidence>
<dbReference type="GO" id="GO:0006744">
    <property type="term" value="P:ubiquinone biosynthetic process"/>
    <property type="evidence" value="ECO:0007669"/>
    <property type="project" value="UniProtKB-KW"/>
</dbReference>
<evidence type="ECO:0000256" key="7">
    <source>
        <dbReference type="ARBA" id="ARBA00023033"/>
    </source>
</evidence>
<dbReference type="EMBL" id="UINC01108137">
    <property type="protein sequence ID" value="SVC74016.1"/>
    <property type="molecule type" value="Genomic_DNA"/>
</dbReference>